<dbReference type="EMBL" id="BK014676">
    <property type="protein sequence ID" value="DAD67413.1"/>
    <property type="molecule type" value="Genomic_DNA"/>
</dbReference>
<name>A0A8S5LBP6_9CAUD</name>
<organism evidence="1">
    <name type="scientific">Siphoviridae sp. ctt5z12</name>
    <dbReference type="NCBI Taxonomy" id="2823604"/>
    <lineage>
        <taxon>Viruses</taxon>
        <taxon>Duplodnaviria</taxon>
        <taxon>Heunggongvirae</taxon>
        <taxon>Uroviricota</taxon>
        <taxon>Caudoviricetes</taxon>
    </lineage>
</organism>
<evidence type="ECO:0000313" key="1">
    <source>
        <dbReference type="EMBL" id="DAD67413.1"/>
    </source>
</evidence>
<accession>A0A8S5LBP6</accession>
<reference evidence="1" key="1">
    <citation type="journal article" date="2021" name="Proc. Natl. Acad. Sci. U.S.A.">
        <title>A Catalog of Tens of Thousands of Viruses from Human Metagenomes Reveals Hidden Associations with Chronic Diseases.</title>
        <authorList>
            <person name="Tisza M.J."/>
            <person name="Buck C.B."/>
        </authorList>
    </citation>
    <scope>NUCLEOTIDE SEQUENCE</scope>
    <source>
        <strain evidence="1">Ctt5z12</strain>
    </source>
</reference>
<sequence>MRKFNVVVTDELVVSKAFFADTLEEAKDKADADYNNMIVGVLEQNGYKSMSDKEYELGVELTREYMLDEIQDAYGNFWDATVALNKELNDWTPESVATIFGKGGTLREELMALQSTLSKMQRKIEDYENYEKIKNNVA</sequence>
<protein>
    <submittedName>
        <fullName evidence="1">Uncharacterized protein</fullName>
    </submittedName>
</protein>
<proteinExistence type="predicted"/>